<dbReference type="Gene3D" id="2.130.10.10">
    <property type="entry name" value="YVTN repeat-like/Quinoprotein amine dehydrogenase"/>
    <property type="match status" value="2"/>
</dbReference>
<evidence type="ECO:0000256" key="3">
    <source>
        <dbReference type="SAM" id="SignalP"/>
    </source>
</evidence>
<sequence>MTFLRSFFRSRWACAALAGGCVLLTVPWVIAAQSAARPDLIDAPSRTLVSAQRATASGVASQGGRTIAVGPRGLILLSEDGGVSWRQVGSPVSTDLTTVRFASSGVAWAVGHDAVALRSPDGGASWTRVLDGRAVLTLLRDSAKGSEEREAEIQRTVGQSATADVWPAPLLDIWFAPDGLTGFAVGGFGLILKTSDAGNTWQPWLWKTDNDQRYHLYALAGGDGGVFVAGEQGLVMHLDATTQRFKRVLTPYNGSFFGIAQFGPRLLAYGLRGNAFVSEDAGRAWKKIETGLDANLVSAIAHGDSAFLVSQHGNVLAVDFAAARATLYDQAPGAEVYDAAMTNTHRLALARMNGVGVIALPAQGK</sequence>
<dbReference type="PANTHER" id="PTHR47199">
    <property type="entry name" value="PHOTOSYSTEM II STABILITY/ASSEMBLY FACTOR HCF136, CHLOROPLASTIC"/>
    <property type="match status" value="1"/>
</dbReference>
<protein>
    <submittedName>
        <fullName evidence="5">Photosystem II stability/assembly factor-like uncharacterized protein</fullName>
    </submittedName>
</protein>
<gene>
    <name evidence="5" type="ORF">EV674_12855</name>
</gene>
<evidence type="ECO:0000313" key="6">
    <source>
        <dbReference type="Proteomes" id="UP000295182"/>
    </source>
</evidence>
<dbReference type="Pfam" id="PF14870">
    <property type="entry name" value="PSII_BNR"/>
    <property type="match status" value="1"/>
</dbReference>
<dbReference type="PANTHER" id="PTHR47199:SF2">
    <property type="entry name" value="PHOTOSYSTEM II STABILITY_ASSEMBLY FACTOR HCF136, CHLOROPLASTIC"/>
    <property type="match status" value="1"/>
</dbReference>
<name>A0A4R2N3T1_9BURK</name>
<dbReference type="Proteomes" id="UP000295182">
    <property type="component" value="Unassembled WGS sequence"/>
</dbReference>
<comment type="caution">
    <text evidence="5">The sequence shown here is derived from an EMBL/GenBank/DDBJ whole genome shotgun (WGS) entry which is preliminary data.</text>
</comment>
<dbReference type="EMBL" id="SLXH01000028">
    <property type="protein sequence ID" value="TCP14737.1"/>
    <property type="molecule type" value="Genomic_DNA"/>
</dbReference>
<dbReference type="InterPro" id="IPR015943">
    <property type="entry name" value="WD40/YVTN_repeat-like_dom_sf"/>
</dbReference>
<evidence type="ECO:0000313" key="5">
    <source>
        <dbReference type="EMBL" id="TCP14737.1"/>
    </source>
</evidence>
<feature type="domain" description="Photosynthesis system II assembly factor Ycf48/Hcf136-like" evidence="4">
    <location>
        <begin position="170"/>
        <end position="248"/>
    </location>
</feature>
<evidence type="ECO:0000256" key="2">
    <source>
        <dbReference type="ARBA" id="ARBA00023276"/>
    </source>
</evidence>
<dbReference type="AlphaFoldDB" id="A0A4R2N3T1"/>
<dbReference type="OrthoDB" id="9767885at2"/>
<keyword evidence="6" id="KW-1185">Reference proteome</keyword>
<evidence type="ECO:0000256" key="1">
    <source>
        <dbReference type="ARBA" id="ARBA00022531"/>
    </source>
</evidence>
<feature type="signal peptide" evidence="3">
    <location>
        <begin position="1"/>
        <end position="31"/>
    </location>
</feature>
<dbReference type="GO" id="GO:0009523">
    <property type="term" value="C:photosystem II"/>
    <property type="evidence" value="ECO:0007669"/>
    <property type="project" value="UniProtKB-KW"/>
</dbReference>
<organism evidence="5 6">
    <name type="scientific">Simplicispira metamorpha</name>
    <dbReference type="NCBI Taxonomy" id="80881"/>
    <lineage>
        <taxon>Bacteria</taxon>
        <taxon>Pseudomonadati</taxon>
        <taxon>Pseudomonadota</taxon>
        <taxon>Betaproteobacteria</taxon>
        <taxon>Burkholderiales</taxon>
        <taxon>Comamonadaceae</taxon>
        <taxon>Simplicispira</taxon>
    </lineage>
</organism>
<feature type="chain" id="PRO_5020382387" evidence="3">
    <location>
        <begin position="32"/>
        <end position="365"/>
    </location>
</feature>
<dbReference type="InterPro" id="IPR028203">
    <property type="entry name" value="PSII_CF48-like_dom"/>
</dbReference>
<dbReference type="GO" id="GO:0015979">
    <property type="term" value="P:photosynthesis"/>
    <property type="evidence" value="ECO:0007669"/>
    <property type="project" value="UniProtKB-KW"/>
</dbReference>
<keyword evidence="2" id="KW-0604">Photosystem II</keyword>
<dbReference type="RefSeq" id="WP_119014316.1">
    <property type="nucleotide sequence ID" value="NZ_QXNC01000032.1"/>
</dbReference>
<dbReference type="SUPFAM" id="SSF110296">
    <property type="entry name" value="Oligoxyloglucan reducing end-specific cellobiohydrolase"/>
    <property type="match status" value="1"/>
</dbReference>
<keyword evidence="3" id="KW-0732">Signal</keyword>
<accession>A0A4R2N3T1</accession>
<keyword evidence="1" id="KW-0602">Photosynthesis</keyword>
<evidence type="ECO:0000259" key="4">
    <source>
        <dbReference type="Pfam" id="PF14870"/>
    </source>
</evidence>
<proteinExistence type="predicted"/>
<reference evidence="5 6" key="1">
    <citation type="submission" date="2019-03" db="EMBL/GenBank/DDBJ databases">
        <title>Genomic Encyclopedia of Type Strains, Phase IV (KMG-IV): sequencing the most valuable type-strain genomes for metagenomic binning, comparative biology and taxonomic classification.</title>
        <authorList>
            <person name="Goeker M."/>
        </authorList>
    </citation>
    <scope>NUCLEOTIDE SEQUENCE [LARGE SCALE GENOMIC DNA]</scope>
    <source>
        <strain evidence="5 6">DSM 1837</strain>
    </source>
</reference>